<keyword evidence="2" id="KW-0812">Transmembrane</keyword>
<proteinExistence type="predicted"/>
<dbReference type="RefSeq" id="WP_055771613.1">
    <property type="nucleotide sequence ID" value="NZ_LDJG01000007.1"/>
</dbReference>
<comment type="caution">
    <text evidence="3">The sequence shown here is derived from an EMBL/GenBank/DDBJ whole genome shotgun (WGS) entry which is preliminary data.</text>
</comment>
<feature type="compositionally biased region" description="Pro residues" evidence="1">
    <location>
        <begin position="126"/>
        <end position="138"/>
    </location>
</feature>
<feature type="region of interest" description="Disordered" evidence="1">
    <location>
        <begin position="126"/>
        <end position="145"/>
    </location>
</feature>
<evidence type="ECO:0000256" key="2">
    <source>
        <dbReference type="SAM" id="Phobius"/>
    </source>
</evidence>
<keyword evidence="2" id="KW-0472">Membrane</keyword>
<evidence type="ECO:0000313" key="4">
    <source>
        <dbReference type="Proteomes" id="UP000050902"/>
    </source>
</evidence>
<feature type="transmembrane region" description="Helical" evidence="2">
    <location>
        <begin position="7"/>
        <end position="30"/>
    </location>
</feature>
<name>A0ABR5NLL2_9GAMM</name>
<keyword evidence="2" id="KW-1133">Transmembrane helix</keyword>
<organism evidence="3 4">
    <name type="scientific">Stenotrophomonas nitritireducens</name>
    <dbReference type="NCBI Taxonomy" id="83617"/>
    <lineage>
        <taxon>Bacteria</taxon>
        <taxon>Pseudomonadati</taxon>
        <taxon>Pseudomonadota</taxon>
        <taxon>Gammaproteobacteria</taxon>
        <taxon>Lysobacterales</taxon>
        <taxon>Lysobacteraceae</taxon>
        <taxon>Stenotrophomonas</taxon>
    </lineage>
</organism>
<gene>
    <name evidence="3" type="ORF">ABB22_06265</name>
</gene>
<evidence type="ECO:0000313" key="3">
    <source>
        <dbReference type="EMBL" id="KRG58782.1"/>
    </source>
</evidence>
<dbReference type="EMBL" id="LDJG01000007">
    <property type="protein sequence ID" value="KRG58782.1"/>
    <property type="molecule type" value="Genomic_DNA"/>
</dbReference>
<protein>
    <submittedName>
        <fullName evidence="3">Uncharacterized protein</fullName>
    </submittedName>
</protein>
<keyword evidence="4" id="KW-1185">Reference proteome</keyword>
<dbReference type="Proteomes" id="UP000050902">
    <property type="component" value="Unassembled WGS sequence"/>
</dbReference>
<reference evidence="3 4" key="1">
    <citation type="submission" date="2015-05" db="EMBL/GenBank/DDBJ databases">
        <title>Genome sequencing and analysis of members of genus Stenotrophomonas.</title>
        <authorList>
            <person name="Patil P.P."/>
            <person name="Midha S."/>
            <person name="Patil P.B."/>
        </authorList>
    </citation>
    <scope>NUCLEOTIDE SEQUENCE [LARGE SCALE GENOMIC DNA]</scope>
    <source>
        <strain evidence="3 4">DSM 12575</strain>
    </source>
</reference>
<evidence type="ECO:0000256" key="1">
    <source>
        <dbReference type="SAM" id="MobiDB-lite"/>
    </source>
</evidence>
<sequence length="232" mass="25539">MRVHRIGIYRIAIIAAAVSAAVALALILPFSRRPTLPVATPWIPLPSIPLGQTDADSRWLLWYAGNRPLEANLALRCGNPARGRDTGAELDTYSIYTTESWDRPYIHAVLQVQASTITVRFQTDVPPPRELPPPPGHPPFASDAPGPVTVRSLPRQQMEEIRAAWASEALWLSPQVAPTGTPAPRLDGHTLFLEACVNGHYAARKRDSGSEEEIRLWHLLHSLHQEGAPTMP</sequence>
<accession>A0ABR5NLL2</accession>